<dbReference type="AlphaFoldDB" id="A0AAV1J906"/>
<keyword evidence="2" id="KW-1185">Reference proteome</keyword>
<organism evidence="1 2">
    <name type="scientific">Leptosia nina</name>
    <dbReference type="NCBI Taxonomy" id="320188"/>
    <lineage>
        <taxon>Eukaryota</taxon>
        <taxon>Metazoa</taxon>
        <taxon>Ecdysozoa</taxon>
        <taxon>Arthropoda</taxon>
        <taxon>Hexapoda</taxon>
        <taxon>Insecta</taxon>
        <taxon>Pterygota</taxon>
        <taxon>Neoptera</taxon>
        <taxon>Endopterygota</taxon>
        <taxon>Lepidoptera</taxon>
        <taxon>Glossata</taxon>
        <taxon>Ditrysia</taxon>
        <taxon>Papilionoidea</taxon>
        <taxon>Pieridae</taxon>
        <taxon>Pierinae</taxon>
        <taxon>Leptosia</taxon>
    </lineage>
</organism>
<dbReference type="EMBL" id="CAVLEF010000006">
    <property type="protein sequence ID" value="CAK1544950.1"/>
    <property type="molecule type" value="Genomic_DNA"/>
</dbReference>
<proteinExistence type="predicted"/>
<accession>A0AAV1J906</accession>
<dbReference type="Proteomes" id="UP001497472">
    <property type="component" value="Unassembled WGS sequence"/>
</dbReference>
<evidence type="ECO:0000313" key="2">
    <source>
        <dbReference type="Proteomes" id="UP001497472"/>
    </source>
</evidence>
<evidence type="ECO:0000313" key="1">
    <source>
        <dbReference type="EMBL" id="CAK1544950.1"/>
    </source>
</evidence>
<name>A0AAV1J906_9NEOP</name>
<gene>
    <name evidence="1" type="ORF">LNINA_LOCUS4651</name>
</gene>
<protein>
    <submittedName>
        <fullName evidence="1">Uncharacterized protein</fullName>
    </submittedName>
</protein>
<sequence length="132" mass="14353">MLSIELNLPSLEKIDIVEFVQFNGELEGSLQVGHGVWGGARGAMPPPSARLGPRLGAARGTCAGDFISRREYACARVAPPRYCSPQQYARPAHLDRCVGSIALTPDCGKGHRAPLLYEKLKPLLDIKKILFI</sequence>
<reference evidence="1 2" key="1">
    <citation type="submission" date="2023-11" db="EMBL/GenBank/DDBJ databases">
        <authorList>
            <person name="Okamura Y."/>
        </authorList>
    </citation>
    <scope>NUCLEOTIDE SEQUENCE [LARGE SCALE GENOMIC DNA]</scope>
</reference>
<comment type="caution">
    <text evidence="1">The sequence shown here is derived from an EMBL/GenBank/DDBJ whole genome shotgun (WGS) entry which is preliminary data.</text>
</comment>